<dbReference type="Gramene" id="OB02G41080.1">
    <property type="protein sequence ID" value="OB02G41080.1"/>
    <property type="gene ID" value="OB02G41080"/>
</dbReference>
<dbReference type="HOGENOM" id="CLU_2324128_0_0_1"/>
<name>J3LHJ1_ORYBR</name>
<evidence type="ECO:0000313" key="1">
    <source>
        <dbReference type="EnsemblPlants" id="OB02G41080.1"/>
    </source>
</evidence>
<sequence>MEPDPDGRTGTHGHCTGLLLHTTRRTINNKVHISTYIICIIPSTQPESHACAIWSSPNSAQPSALGGQKQPQILLRILFFTPLWPAILDHSGKSFLRLP</sequence>
<reference evidence="1" key="1">
    <citation type="submission" date="2013-04" db="UniProtKB">
        <authorList>
            <consortium name="EnsemblPlants"/>
        </authorList>
    </citation>
    <scope>IDENTIFICATION</scope>
</reference>
<proteinExistence type="predicted"/>
<dbReference type="AlphaFoldDB" id="J3LHJ1"/>
<accession>J3LHJ1</accession>
<keyword evidence="2" id="KW-1185">Reference proteome</keyword>
<organism evidence="1">
    <name type="scientific">Oryza brachyantha</name>
    <name type="common">malo sina</name>
    <dbReference type="NCBI Taxonomy" id="4533"/>
    <lineage>
        <taxon>Eukaryota</taxon>
        <taxon>Viridiplantae</taxon>
        <taxon>Streptophyta</taxon>
        <taxon>Embryophyta</taxon>
        <taxon>Tracheophyta</taxon>
        <taxon>Spermatophyta</taxon>
        <taxon>Magnoliopsida</taxon>
        <taxon>Liliopsida</taxon>
        <taxon>Poales</taxon>
        <taxon>Poaceae</taxon>
        <taxon>BOP clade</taxon>
        <taxon>Oryzoideae</taxon>
        <taxon>Oryzeae</taxon>
        <taxon>Oryzinae</taxon>
        <taxon>Oryza</taxon>
    </lineage>
</organism>
<dbReference type="EnsemblPlants" id="OB02G41080.1">
    <property type="protein sequence ID" value="OB02G41080.1"/>
    <property type="gene ID" value="OB02G41080"/>
</dbReference>
<protein>
    <submittedName>
        <fullName evidence="1">Uncharacterized protein</fullName>
    </submittedName>
</protein>
<dbReference type="Proteomes" id="UP000006038">
    <property type="component" value="Unassembled WGS sequence"/>
</dbReference>
<evidence type="ECO:0000313" key="2">
    <source>
        <dbReference type="Proteomes" id="UP000006038"/>
    </source>
</evidence>